<dbReference type="Pfam" id="PF02607">
    <property type="entry name" value="B12-binding_2"/>
    <property type="match status" value="1"/>
</dbReference>
<organism evidence="6 7">
    <name type="scientific">Adhaeribacter radiodurans</name>
    <dbReference type="NCBI Taxonomy" id="2745197"/>
    <lineage>
        <taxon>Bacteria</taxon>
        <taxon>Pseudomonadati</taxon>
        <taxon>Bacteroidota</taxon>
        <taxon>Cytophagia</taxon>
        <taxon>Cytophagales</taxon>
        <taxon>Hymenobacteraceae</taxon>
        <taxon>Adhaeribacter</taxon>
    </lineage>
</organism>
<dbReference type="Gene3D" id="1.10.1240.10">
    <property type="entry name" value="Methionine synthase domain"/>
    <property type="match status" value="1"/>
</dbReference>
<dbReference type="RefSeq" id="WP_182411881.1">
    <property type="nucleotide sequence ID" value="NZ_CP055153.1"/>
</dbReference>
<dbReference type="GO" id="GO:0003677">
    <property type="term" value="F:DNA binding"/>
    <property type="evidence" value="ECO:0007669"/>
    <property type="project" value="UniProtKB-KW"/>
</dbReference>
<dbReference type="GO" id="GO:0031419">
    <property type="term" value="F:cobalamin binding"/>
    <property type="evidence" value="ECO:0007669"/>
    <property type="project" value="InterPro"/>
</dbReference>
<keyword evidence="4" id="KW-0804">Transcription</keyword>
<dbReference type="InterPro" id="IPR047057">
    <property type="entry name" value="MerR_fam"/>
</dbReference>
<dbReference type="SUPFAM" id="SSF52242">
    <property type="entry name" value="Cobalamin (vitamin B12)-binding domain"/>
    <property type="match status" value="1"/>
</dbReference>
<feature type="domain" description="HTH merR-type" evidence="5">
    <location>
        <begin position="1"/>
        <end position="72"/>
    </location>
</feature>
<keyword evidence="3" id="KW-0238">DNA-binding</keyword>
<dbReference type="Gene3D" id="1.10.1660.10">
    <property type="match status" value="1"/>
</dbReference>
<dbReference type="SMART" id="SM00422">
    <property type="entry name" value="HTH_MERR"/>
    <property type="match status" value="1"/>
</dbReference>
<sequence>MGQYSIKELEQLTGIKAHTIRIWEMRYGILKPKRSETNIRTYDDDDLKHILNVSLLNQNGFKISKIACMTSCQIGDAILGLSENKEECPHQISGLVSAMVEMNEERFDKILSTVILQKGFEATVNLLVLPFLKKIGVLWQTGNINPAHEHFVSNIIRQKFIVAIDGQIIPSGSNVPRFILFLPEGELHELGILFMQYLLRSRQIRVLYLGQNLPLADLIKAYEGFQPNYLGTIITSVPARDQLQVYLNDLAEHFPGCGFFVSGYQFVCNEIMLPTNFKYIGDMQAFSKEIDKLKVEPIFSKEIILS</sequence>
<dbReference type="InterPro" id="IPR003759">
    <property type="entry name" value="Cbl-bd_cap"/>
</dbReference>
<dbReference type="GO" id="GO:0046872">
    <property type="term" value="F:metal ion binding"/>
    <property type="evidence" value="ECO:0007669"/>
    <property type="project" value="InterPro"/>
</dbReference>
<proteinExistence type="predicted"/>
<dbReference type="PANTHER" id="PTHR30204:SF69">
    <property type="entry name" value="MERR-FAMILY TRANSCRIPTIONAL REGULATOR"/>
    <property type="match status" value="1"/>
</dbReference>
<dbReference type="InterPro" id="IPR009061">
    <property type="entry name" value="DNA-bd_dom_put_sf"/>
</dbReference>
<dbReference type="Pfam" id="PF13411">
    <property type="entry name" value="MerR_1"/>
    <property type="match status" value="1"/>
</dbReference>
<protein>
    <submittedName>
        <fullName evidence="6">MerR family transcriptional regulator</fullName>
    </submittedName>
</protein>
<dbReference type="AlphaFoldDB" id="A0A7L7L9A3"/>
<evidence type="ECO:0000259" key="5">
    <source>
        <dbReference type="PROSITE" id="PS50937"/>
    </source>
</evidence>
<dbReference type="InterPro" id="IPR000551">
    <property type="entry name" value="MerR-type_HTH_dom"/>
</dbReference>
<reference evidence="6 7" key="1">
    <citation type="submission" date="2020-08" db="EMBL/GenBank/DDBJ databases">
        <title>Adhaeribacter dokdonensis sp. nov., isolated from the rhizosphere of Elymus tsukushiensis, a plant native to the Dokdo Islands, Republic of Korea.</title>
        <authorList>
            <person name="Ghim S.Y."/>
        </authorList>
    </citation>
    <scope>NUCLEOTIDE SEQUENCE [LARGE SCALE GENOMIC DNA]</scope>
    <source>
        <strain evidence="6 7">KUDC8001</strain>
    </source>
</reference>
<dbReference type="PANTHER" id="PTHR30204">
    <property type="entry name" value="REDOX-CYCLING DRUG-SENSING TRANSCRIPTIONAL ACTIVATOR SOXR"/>
    <property type="match status" value="1"/>
</dbReference>
<dbReference type="Gene3D" id="3.40.50.280">
    <property type="entry name" value="Cobalamin-binding domain"/>
    <property type="match status" value="1"/>
</dbReference>
<evidence type="ECO:0000256" key="2">
    <source>
        <dbReference type="ARBA" id="ARBA00023015"/>
    </source>
</evidence>
<dbReference type="KEGG" id="add:HUW48_15855"/>
<dbReference type="PROSITE" id="PS50937">
    <property type="entry name" value="HTH_MERR_2"/>
    <property type="match status" value="1"/>
</dbReference>
<keyword evidence="1" id="KW-0678">Repressor</keyword>
<evidence type="ECO:0000313" key="6">
    <source>
        <dbReference type="EMBL" id="QMU29422.1"/>
    </source>
</evidence>
<keyword evidence="2" id="KW-0805">Transcription regulation</keyword>
<dbReference type="GO" id="GO:0003700">
    <property type="term" value="F:DNA-binding transcription factor activity"/>
    <property type="evidence" value="ECO:0007669"/>
    <property type="project" value="InterPro"/>
</dbReference>
<gene>
    <name evidence="6" type="ORF">HUW48_15855</name>
</gene>
<keyword evidence="7" id="KW-1185">Reference proteome</keyword>
<accession>A0A7L7L9A3</accession>
<dbReference type="SUPFAM" id="SSF46955">
    <property type="entry name" value="Putative DNA-binding domain"/>
    <property type="match status" value="1"/>
</dbReference>
<dbReference type="InterPro" id="IPR036594">
    <property type="entry name" value="Meth_synthase_dom"/>
</dbReference>
<evidence type="ECO:0000256" key="1">
    <source>
        <dbReference type="ARBA" id="ARBA00022491"/>
    </source>
</evidence>
<evidence type="ECO:0000313" key="7">
    <source>
        <dbReference type="Proteomes" id="UP000514509"/>
    </source>
</evidence>
<evidence type="ECO:0000256" key="3">
    <source>
        <dbReference type="ARBA" id="ARBA00023125"/>
    </source>
</evidence>
<evidence type="ECO:0000256" key="4">
    <source>
        <dbReference type="ARBA" id="ARBA00023163"/>
    </source>
</evidence>
<dbReference type="CDD" id="cd01104">
    <property type="entry name" value="HTH_MlrA-CarA"/>
    <property type="match status" value="1"/>
</dbReference>
<dbReference type="EMBL" id="CP055153">
    <property type="protein sequence ID" value="QMU29422.1"/>
    <property type="molecule type" value="Genomic_DNA"/>
</dbReference>
<dbReference type="Proteomes" id="UP000514509">
    <property type="component" value="Chromosome"/>
</dbReference>
<name>A0A7L7L9A3_9BACT</name>
<dbReference type="InterPro" id="IPR036724">
    <property type="entry name" value="Cobalamin-bd_sf"/>
</dbReference>